<sequence>MGVLEQDLQSQLHNLKSQLEQVRLTQRDTSFKFKREQKVLKRIIASMTDAHRSEDPRLKTGLIELKQALEQQQDVSSLIPKLAVLERLLKQQGLAMEKQTEHLDAQIQHSGETLLRLTGLPAKVKRDLRDLLSYSKGLQRPKAEQAMKLLGLYERSIKIITSNPDTPLCQISSSSDRELLTRLSDELQHLITELDFEGESGELLIDIRAKLLVGVNTHSLLELTLQTLKLVIEGTQFERKTSEQFLEQVNSSLSSSMKSSEQNVSQSQSYFEQRQEMNDELSGLIEQTEVKVASATDLSQLKSEINPLVAQLNSLSERLRHAEQREQALIERMNYGKGQLEALFEMTQDYRRRLEDQAQRMLLDPLTKVYNRTAFGDRMELEYRRWIRAQHNLRVILFDVDGFKTINDSFGYTAGDKALKIIARTIKKELSETDTVARFGGEEFIILLPERSDSDCFNLIQTIQSQVSKLPFKFRDQHLTITLSASSTAFKESDTPEELLERLNLFLKEGKAIGTNQLVWK</sequence>
<dbReference type="Pfam" id="PF00990">
    <property type="entry name" value="GGDEF"/>
    <property type="match status" value="1"/>
</dbReference>
<dbReference type="GO" id="GO:1902201">
    <property type="term" value="P:negative regulation of bacterial-type flagellum-dependent cell motility"/>
    <property type="evidence" value="ECO:0007669"/>
    <property type="project" value="TreeGrafter"/>
</dbReference>
<dbReference type="OrthoDB" id="9812260at2"/>
<dbReference type="InterPro" id="IPR000160">
    <property type="entry name" value="GGDEF_dom"/>
</dbReference>
<dbReference type="GO" id="GO:0005886">
    <property type="term" value="C:plasma membrane"/>
    <property type="evidence" value="ECO:0007669"/>
    <property type="project" value="TreeGrafter"/>
</dbReference>
<protein>
    <recommendedName>
        <fullName evidence="1">diguanylate cyclase</fullName>
        <ecNumber evidence="1">2.7.7.65</ecNumber>
    </recommendedName>
</protein>
<dbReference type="PANTHER" id="PTHR45138">
    <property type="entry name" value="REGULATORY COMPONENTS OF SENSORY TRANSDUCTION SYSTEM"/>
    <property type="match status" value="1"/>
</dbReference>
<dbReference type="AlphaFoldDB" id="A0A0A5HUP5"/>
<dbReference type="InterPro" id="IPR048516">
    <property type="entry name" value="DGCcoil"/>
</dbReference>
<dbReference type="CDD" id="cd01949">
    <property type="entry name" value="GGDEF"/>
    <property type="match status" value="1"/>
</dbReference>
<dbReference type="STRING" id="379097.SE23_02535"/>
<evidence type="ECO:0000313" key="4">
    <source>
        <dbReference type="EMBL" id="KGY09287.1"/>
    </source>
</evidence>
<dbReference type="EC" id="2.7.7.65" evidence="1"/>
<reference evidence="4 5" key="1">
    <citation type="submission" date="2014-10" db="EMBL/GenBank/DDBJ databases">
        <title>Genome sequencing of Vibrio sinaloensis T08.</title>
        <authorList>
            <person name="Chan K.-G."/>
            <person name="Mohamad N.I."/>
        </authorList>
    </citation>
    <scope>NUCLEOTIDE SEQUENCE [LARGE SCALE GENOMIC DNA]</scope>
    <source>
        <strain evidence="4 5">T08</strain>
    </source>
</reference>
<feature type="domain" description="GGDEF" evidence="3">
    <location>
        <begin position="391"/>
        <end position="521"/>
    </location>
</feature>
<dbReference type="NCBIfam" id="TIGR00254">
    <property type="entry name" value="GGDEF"/>
    <property type="match status" value="1"/>
</dbReference>
<dbReference type="SUPFAM" id="SSF55073">
    <property type="entry name" value="Nucleotide cyclase"/>
    <property type="match status" value="1"/>
</dbReference>
<dbReference type="SMART" id="SM00267">
    <property type="entry name" value="GGDEF"/>
    <property type="match status" value="1"/>
</dbReference>
<dbReference type="GO" id="GO:0043709">
    <property type="term" value="P:cell adhesion involved in single-species biofilm formation"/>
    <property type="evidence" value="ECO:0007669"/>
    <property type="project" value="TreeGrafter"/>
</dbReference>
<dbReference type="InterPro" id="IPR029787">
    <property type="entry name" value="Nucleotide_cyclase"/>
</dbReference>
<comment type="caution">
    <text evidence="4">The sequence shown here is derived from an EMBL/GenBank/DDBJ whole genome shotgun (WGS) entry which is preliminary data.</text>
</comment>
<comment type="catalytic activity">
    <reaction evidence="2">
        <text>2 GTP = 3',3'-c-di-GMP + 2 diphosphate</text>
        <dbReference type="Rhea" id="RHEA:24898"/>
        <dbReference type="ChEBI" id="CHEBI:33019"/>
        <dbReference type="ChEBI" id="CHEBI:37565"/>
        <dbReference type="ChEBI" id="CHEBI:58805"/>
        <dbReference type="EC" id="2.7.7.65"/>
    </reaction>
</comment>
<name>A0A0A5HUP5_PHOS4</name>
<dbReference type="EMBL" id="JRWP01000008">
    <property type="protein sequence ID" value="KGY09287.1"/>
    <property type="molecule type" value="Genomic_DNA"/>
</dbReference>
<evidence type="ECO:0000313" key="5">
    <source>
        <dbReference type="Proteomes" id="UP000030451"/>
    </source>
</evidence>
<evidence type="ECO:0000256" key="1">
    <source>
        <dbReference type="ARBA" id="ARBA00012528"/>
    </source>
</evidence>
<dbReference type="PROSITE" id="PS50887">
    <property type="entry name" value="GGDEF"/>
    <property type="match status" value="1"/>
</dbReference>
<organism evidence="4 5">
    <name type="scientific">Photobacterium sp. (strain ATCC 43367)</name>
    <dbReference type="NCBI Taxonomy" id="379097"/>
    <lineage>
        <taxon>Bacteria</taxon>
        <taxon>Pseudomonadati</taxon>
        <taxon>Pseudomonadota</taxon>
        <taxon>Gammaproteobacteria</taxon>
        <taxon>Vibrionales</taxon>
        <taxon>Vibrionaceae</taxon>
        <taxon>Vibrio</taxon>
        <taxon>Vibrio oreintalis group</taxon>
    </lineage>
</organism>
<dbReference type="InterPro" id="IPR050469">
    <property type="entry name" value="Diguanylate_Cyclase"/>
</dbReference>
<dbReference type="Gene3D" id="3.30.70.270">
    <property type="match status" value="1"/>
</dbReference>
<gene>
    <name evidence="4" type="ORF">NM06_08485</name>
</gene>
<dbReference type="RefSeq" id="WP_038190042.1">
    <property type="nucleotide sequence ID" value="NZ_JRWP01000008.1"/>
</dbReference>
<accession>A0A0A5HUP5</accession>
<dbReference type="Pfam" id="PF20975">
    <property type="entry name" value="DGCcoil"/>
    <property type="match status" value="1"/>
</dbReference>
<dbReference type="GO" id="GO:0052621">
    <property type="term" value="F:diguanylate cyclase activity"/>
    <property type="evidence" value="ECO:0007669"/>
    <property type="project" value="UniProtKB-EC"/>
</dbReference>
<dbReference type="PANTHER" id="PTHR45138:SF9">
    <property type="entry name" value="DIGUANYLATE CYCLASE DGCM-RELATED"/>
    <property type="match status" value="1"/>
</dbReference>
<proteinExistence type="predicted"/>
<dbReference type="Proteomes" id="UP000030451">
    <property type="component" value="Unassembled WGS sequence"/>
</dbReference>
<evidence type="ECO:0000259" key="3">
    <source>
        <dbReference type="PROSITE" id="PS50887"/>
    </source>
</evidence>
<dbReference type="InterPro" id="IPR043128">
    <property type="entry name" value="Rev_trsase/Diguanyl_cyclase"/>
</dbReference>
<evidence type="ECO:0000256" key="2">
    <source>
        <dbReference type="ARBA" id="ARBA00034247"/>
    </source>
</evidence>